<evidence type="ECO:0000313" key="2">
    <source>
        <dbReference type="Proteomes" id="UP000887574"/>
    </source>
</evidence>
<evidence type="ECO:0000313" key="3">
    <source>
        <dbReference type="WBParaSite" id="jg5749"/>
    </source>
</evidence>
<feature type="region of interest" description="Disordered" evidence="1">
    <location>
        <begin position="187"/>
        <end position="249"/>
    </location>
</feature>
<name>A0A915EIK7_9BILA</name>
<reference evidence="3" key="1">
    <citation type="submission" date="2022-11" db="UniProtKB">
        <authorList>
            <consortium name="WormBaseParasite"/>
        </authorList>
    </citation>
    <scope>IDENTIFICATION</scope>
</reference>
<sequence length="312" mass="34719">MKEFNSDLPSTSEADNAVQDPSSISLFSAGPEAAPDKTSNQSNLSSPSASNSNAPSQPNLDQSALLNSSDDNNIAASISSACTTNKKMLDTSKKDGDKSGKKQQSYTSYVAGKATEVAKRRNLNERIGRLQSKHGILFNVPQCETITLNQLAIFLRRLRKSTDVRALMSSELMLKIFQEDAEVQPKVTSTQSQAQNQHHPAVISVNEVLGSDDETRQRDDEDEDTEVSSDSDNDMDSERPTTSRATEHNSYDPCRFYKERMEILAADARALALHRRLSDTQQRVRQAYATLPQDFILELCRPLRMYQVKILQ</sequence>
<accession>A0A915EIK7</accession>
<feature type="compositionally biased region" description="Polar residues" evidence="1">
    <location>
        <begin position="7"/>
        <end position="26"/>
    </location>
</feature>
<keyword evidence="2" id="KW-1185">Reference proteome</keyword>
<dbReference type="Proteomes" id="UP000887574">
    <property type="component" value="Unplaced"/>
</dbReference>
<dbReference type="AlphaFoldDB" id="A0A915EIK7"/>
<dbReference type="WBParaSite" id="jg5749">
    <property type="protein sequence ID" value="jg5749"/>
    <property type="gene ID" value="jg5749"/>
</dbReference>
<organism evidence="2 3">
    <name type="scientific">Ditylenchus dipsaci</name>
    <dbReference type="NCBI Taxonomy" id="166011"/>
    <lineage>
        <taxon>Eukaryota</taxon>
        <taxon>Metazoa</taxon>
        <taxon>Ecdysozoa</taxon>
        <taxon>Nematoda</taxon>
        <taxon>Chromadorea</taxon>
        <taxon>Rhabditida</taxon>
        <taxon>Tylenchina</taxon>
        <taxon>Tylenchomorpha</taxon>
        <taxon>Sphaerularioidea</taxon>
        <taxon>Anguinidae</taxon>
        <taxon>Anguininae</taxon>
        <taxon>Ditylenchus</taxon>
    </lineage>
</organism>
<feature type="compositionally biased region" description="Basic and acidic residues" evidence="1">
    <location>
        <begin position="236"/>
        <end position="249"/>
    </location>
</feature>
<protein>
    <submittedName>
        <fullName evidence="3">Uncharacterized protein</fullName>
    </submittedName>
</protein>
<feature type="compositionally biased region" description="Polar residues" evidence="1">
    <location>
        <begin position="187"/>
        <end position="198"/>
    </location>
</feature>
<feature type="region of interest" description="Disordered" evidence="1">
    <location>
        <begin position="1"/>
        <end position="67"/>
    </location>
</feature>
<feature type="compositionally biased region" description="Acidic residues" evidence="1">
    <location>
        <begin position="220"/>
        <end position="235"/>
    </location>
</feature>
<evidence type="ECO:0000256" key="1">
    <source>
        <dbReference type="SAM" id="MobiDB-lite"/>
    </source>
</evidence>
<feature type="compositionally biased region" description="Low complexity" evidence="1">
    <location>
        <begin position="39"/>
        <end position="60"/>
    </location>
</feature>
<proteinExistence type="predicted"/>